<comment type="caution">
    <text evidence="2">The sequence shown here is derived from an EMBL/GenBank/DDBJ whole genome shotgun (WGS) entry which is preliminary data.</text>
</comment>
<feature type="coiled-coil region" evidence="1">
    <location>
        <begin position="8"/>
        <end position="35"/>
    </location>
</feature>
<name>A0A5M6IQ90_9PROT</name>
<dbReference type="EMBL" id="VWPK01000032">
    <property type="protein sequence ID" value="KAA5610442.1"/>
    <property type="molecule type" value="Genomic_DNA"/>
</dbReference>
<evidence type="ECO:0000313" key="2">
    <source>
        <dbReference type="EMBL" id="KAA5610442.1"/>
    </source>
</evidence>
<sequence length="197" mass="21764">MVELPPEISVLEQENQALRKRIARLEQEIAFLRGHPTLARGMAGETLVATLTAGLLTKPTASADVETPSGAILEVKYSALNKPHPAATTLRWVWQRPFGMFGAKKYDFLILIGEKDTRWSDSYKNRSSPYVMFCVPYSDVARITVASDGQATRAIFLTTNPAKARSSKASALFRDYEVTEDELVTRFGIDAQPGQGI</sequence>
<protein>
    <submittedName>
        <fullName evidence="2">Uncharacterized protein</fullName>
    </submittedName>
</protein>
<evidence type="ECO:0000313" key="3">
    <source>
        <dbReference type="Proteomes" id="UP000325255"/>
    </source>
</evidence>
<dbReference type="AlphaFoldDB" id="A0A5M6IQ90"/>
<dbReference type="Proteomes" id="UP000325255">
    <property type="component" value="Unassembled WGS sequence"/>
</dbReference>
<gene>
    <name evidence="2" type="ORF">F1189_18985</name>
</gene>
<organism evidence="2 3">
    <name type="scientific">Rhodovastum atsumiense</name>
    <dbReference type="NCBI Taxonomy" id="504468"/>
    <lineage>
        <taxon>Bacteria</taxon>
        <taxon>Pseudomonadati</taxon>
        <taxon>Pseudomonadota</taxon>
        <taxon>Alphaproteobacteria</taxon>
        <taxon>Acetobacterales</taxon>
        <taxon>Acetobacteraceae</taxon>
        <taxon>Rhodovastum</taxon>
    </lineage>
</organism>
<keyword evidence="1" id="KW-0175">Coiled coil</keyword>
<accession>A0A5M6IQ90</accession>
<reference evidence="2 3" key="1">
    <citation type="submission" date="2019-09" db="EMBL/GenBank/DDBJ databases">
        <title>Genome sequence of Rhodovastum atsumiense, a diverse member of the Acetobacteraceae family of non-sulfur purple photosynthetic bacteria.</title>
        <authorList>
            <person name="Meyer T."/>
            <person name="Kyndt J."/>
        </authorList>
    </citation>
    <scope>NUCLEOTIDE SEQUENCE [LARGE SCALE GENOMIC DNA]</scope>
    <source>
        <strain evidence="2 3">DSM 21279</strain>
    </source>
</reference>
<dbReference type="RefSeq" id="WP_150042448.1">
    <property type="nucleotide sequence ID" value="NZ_OW485601.1"/>
</dbReference>
<dbReference type="OrthoDB" id="9204637at2"/>
<proteinExistence type="predicted"/>
<keyword evidence="3" id="KW-1185">Reference proteome</keyword>
<evidence type="ECO:0000256" key="1">
    <source>
        <dbReference type="SAM" id="Coils"/>
    </source>
</evidence>